<dbReference type="InterPro" id="IPR050194">
    <property type="entry name" value="Glycosyltransferase_grp1"/>
</dbReference>
<keyword evidence="2" id="KW-0808">Transferase</keyword>
<feature type="domain" description="Glycosyl transferase family 1" evidence="1">
    <location>
        <begin position="178"/>
        <end position="298"/>
    </location>
</feature>
<comment type="caution">
    <text evidence="2">The sequence shown here is derived from an EMBL/GenBank/DDBJ whole genome shotgun (WGS) entry which is preliminary data.</text>
</comment>
<evidence type="ECO:0000313" key="3">
    <source>
        <dbReference type="Proteomes" id="UP000051020"/>
    </source>
</evidence>
<organism evidence="2 3">
    <name type="scientific">Lactiplantibacillus pentosus DSM 20314</name>
    <dbReference type="NCBI Taxonomy" id="1423791"/>
    <lineage>
        <taxon>Bacteria</taxon>
        <taxon>Bacillati</taxon>
        <taxon>Bacillota</taxon>
        <taxon>Bacilli</taxon>
        <taxon>Lactobacillales</taxon>
        <taxon>Lactobacillaceae</taxon>
        <taxon>Lactiplantibacillus</taxon>
    </lineage>
</organism>
<dbReference type="GeneID" id="49393471"/>
<dbReference type="AlphaFoldDB" id="A0A837RFE6"/>
<dbReference type="EMBL" id="AZCU01000001">
    <property type="protein sequence ID" value="KRK26874.1"/>
    <property type="molecule type" value="Genomic_DNA"/>
</dbReference>
<name>A0A837RFE6_LACPE</name>
<evidence type="ECO:0000259" key="1">
    <source>
        <dbReference type="Pfam" id="PF00534"/>
    </source>
</evidence>
<dbReference type="Gene3D" id="3.40.50.2000">
    <property type="entry name" value="Glycogen Phosphorylase B"/>
    <property type="match status" value="2"/>
</dbReference>
<dbReference type="PANTHER" id="PTHR45947:SF3">
    <property type="entry name" value="SULFOQUINOVOSYL TRANSFERASE SQD2"/>
    <property type="match status" value="1"/>
</dbReference>
<protein>
    <submittedName>
        <fullName evidence="2">Glycosyl transferase, group 1 family protein</fullName>
    </submittedName>
</protein>
<proteinExistence type="predicted"/>
<evidence type="ECO:0000313" key="2">
    <source>
        <dbReference type="EMBL" id="KRK26874.1"/>
    </source>
</evidence>
<reference evidence="2 3" key="1">
    <citation type="journal article" date="2015" name="Genome Announc.">
        <title>Expanding the biotechnology potential of lactobacilli through comparative genomics of 213 strains and associated genera.</title>
        <authorList>
            <person name="Sun Z."/>
            <person name="Harris H.M."/>
            <person name="McCann A."/>
            <person name="Guo C."/>
            <person name="Argimon S."/>
            <person name="Zhang W."/>
            <person name="Yang X."/>
            <person name="Jeffery I.B."/>
            <person name="Cooney J.C."/>
            <person name="Kagawa T.F."/>
            <person name="Liu W."/>
            <person name="Song Y."/>
            <person name="Salvetti E."/>
            <person name="Wrobel A."/>
            <person name="Rasinkangas P."/>
            <person name="Parkhill J."/>
            <person name="Rea M.C."/>
            <person name="O'Sullivan O."/>
            <person name="Ritari J."/>
            <person name="Douillard F.P."/>
            <person name="Paul Ross R."/>
            <person name="Yang R."/>
            <person name="Briner A.E."/>
            <person name="Felis G.E."/>
            <person name="de Vos W.M."/>
            <person name="Barrangou R."/>
            <person name="Klaenhammer T.R."/>
            <person name="Caufield P.W."/>
            <person name="Cui Y."/>
            <person name="Zhang H."/>
            <person name="O'Toole P.W."/>
        </authorList>
    </citation>
    <scope>NUCLEOTIDE SEQUENCE [LARGE SCALE GENOMIC DNA]</scope>
    <source>
        <strain evidence="2 3">DSM 20314</strain>
    </source>
</reference>
<dbReference type="Proteomes" id="UP000051020">
    <property type="component" value="Unassembled WGS sequence"/>
</dbReference>
<dbReference type="SUPFAM" id="SSF53756">
    <property type="entry name" value="UDP-Glycosyltransferase/glycogen phosphorylase"/>
    <property type="match status" value="1"/>
</dbReference>
<dbReference type="Pfam" id="PF00534">
    <property type="entry name" value="Glycos_transf_1"/>
    <property type="match status" value="1"/>
</dbReference>
<gene>
    <name evidence="2" type="ORF">FD24_GL000003</name>
</gene>
<dbReference type="GO" id="GO:0016757">
    <property type="term" value="F:glycosyltransferase activity"/>
    <property type="evidence" value="ECO:0007669"/>
    <property type="project" value="InterPro"/>
</dbReference>
<dbReference type="RefSeq" id="WP_050338866.1">
    <property type="nucleotide sequence ID" value="NZ_AZCU01000001.1"/>
</dbReference>
<dbReference type="PANTHER" id="PTHR45947">
    <property type="entry name" value="SULFOQUINOVOSYL TRANSFERASE SQD2"/>
    <property type="match status" value="1"/>
</dbReference>
<accession>A0A837RFE6</accession>
<sequence length="361" mass="41734">MIRILQLPNTISQENGRMSVIMSIYRHIDRTKIQFDFAVSESSGDTYLDEIEKLGGKVFVIPSGEVSYKSVVKMVNMLLEKREYSFIHYHAISIWGVALNVAHRHGVKIITHSHATYFSDGFMKSIRNRIFSLNIKLYSDKLAAVSPEAGRTLFGKQQYIYIPNVINYKKYTFSRNNREKIRRQYNIDDGDFVVGHVGRLSKQKNHQFLIRAFSLLHASAEKYKLMLVGSGPLEDDLRTLVSQLNIERSVIFVGAKQDVTAFYSAFDLFWLPSLYEGLPTVGLEAQANGLSIIASDRISPELAIENVIFSPIRHKSDLQRWCHITLERDWPRSTDVMRTIEHSRYNYQHVLDQWKSLYDMK</sequence>
<dbReference type="InterPro" id="IPR001296">
    <property type="entry name" value="Glyco_trans_1"/>
</dbReference>